<dbReference type="Gene3D" id="2.130.10.10">
    <property type="entry name" value="YVTN repeat-like/Quinoprotein amine dehydrogenase"/>
    <property type="match status" value="1"/>
</dbReference>
<protein>
    <recommendedName>
        <fullName evidence="4">ER membrane protein complex subunit 1</fullName>
    </recommendedName>
</protein>
<dbReference type="STRING" id="105231.A0A1Y1ID68"/>
<keyword evidence="8 11" id="KW-1133">Transmembrane helix</keyword>
<dbReference type="InterPro" id="IPR011047">
    <property type="entry name" value="Quinoprotein_ADH-like_sf"/>
</dbReference>
<dbReference type="InterPro" id="IPR058545">
    <property type="entry name" value="Beta-prop_EMC1_1st"/>
</dbReference>
<evidence type="ECO:0000256" key="5">
    <source>
        <dbReference type="ARBA" id="ARBA00022692"/>
    </source>
</evidence>
<dbReference type="AlphaFoldDB" id="A0A1Y1ID68"/>
<evidence type="ECO:0000256" key="12">
    <source>
        <dbReference type="SAM" id="SignalP"/>
    </source>
</evidence>
<dbReference type="Proteomes" id="UP000054558">
    <property type="component" value="Unassembled WGS sequence"/>
</dbReference>
<dbReference type="InterPro" id="IPR011678">
    <property type="entry name" value="EMC1_C"/>
</dbReference>
<dbReference type="Pfam" id="PF25293">
    <property type="entry name" value="Beta-prop_EMC1_N"/>
    <property type="match status" value="1"/>
</dbReference>
<evidence type="ECO:0000313" key="15">
    <source>
        <dbReference type="EMBL" id="GAQ88904.1"/>
    </source>
</evidence>
<evidence type="ECO:0000259" key="13">
    <source>
        <dbReference type="Pfam" id="PF07774"/>
    </source>
</evidence>
<feature type="chain" id="PRO_5013118630" description="ER membrane protein complex subunit 1" evidence="12">
    <location>
        <begin position="24"/>
        <end position="983"/>
    </location>
</feature>
<evidence type="ECO:0000256" key="8">
    <source>
        <dbReference type="ARBA" id="ARBA00022989"/>
    </source>
</evidence>
<comment type="similarity">
    <text evidence="2">Belongs to the EMC1 family.</text>
</comment>
<feature type="signal peptide" evidence="12">
    <location>
        <begin position="1"/>
        <end position="23"/>
    </location>
</feature>
<dbReference type="SUPFAM" id="SSF50998">
    <property type="entry name" value="Quinoprotein alcohol dehydrogenase-like"/>
    <property type="match status" value="2"/>
</dbReference>
<dbReference type="GO" id="GO:0072546">
    <property type="term" value="C:EMC complex"/>
    <property type="evidence" value="ECO:0000318"/>
    <property type="project" value="GO_Central"/>
</dbReference>
<dbReference type="EMBL" id="DF237417">
    <property type="protein sequence ID" value="GAQ88904.1"/>
    <property type="molecule type" value="Genomic_DNA"/>
</dbReference>
<keyword evidence="10" id="KW-0325">Glycoprotein</keyword>
<name>A0A1Y1ID68_KLENI</name>
<evidence type="ECO:0000256" key="9">
    <source>
        <dbReference type="ARBA" id="ARBA00023136"/>
    </source>
</evidence>
<dbReference type="OrthoDB" id="28092at2759"/>
<evidence type="ECO:0000256" key="3">
    <source>
        <dbReference type="ARBA" id="ARBA00011276"/>
    </source>
</evidence>
<dbReference type="Pfam" id="PF07774">
    <property type="entry name" value="EMC1_C"/>
    <property type="match status" value="1"/>
</dbReference>
<evidence type="ECO:0000256" key="11">
    <source>
        <dbReference type="SAM" id="Phobius"/>
    </source>
</evidence>
<evidence type="ECO:0000256" key="6">
    <source>
        <dbReference type="ARBA" id="ARBA00022729"/>
    </source>
</evidence>
<evidence type="ECO:0000259" key="14">
    <source>
        <dbReference type="Pfam" id="PF25293"/>
    </source>
</evidence>
<sequence>MAGAQKFFTIATVFLVVAPLAQGLFEDQVGMWDWHQQYVGRVKSAVFSSGTQKKRVFVATEQNALAALNLRTGQIAWRHLLGEGDSIQTLESAGRTIITISGDGKYVRSWNPNDGVLLWEVAPQSSSKEDPDAPVDIGLLSFDWDGDGANDVAILAGNNVFVYSALSGELLWRTRMLTDIRIQKLHADPSAKRLFAAGFLGVEGTAASKLAILSFDFPSETKEEAIHKAHMEFEPLQPLSTKSLVFANGYVAALSSDGLTLVTHSLERSAGFEASAADLLPFKLPRGGRAELLPGVSGNAVALSTGAGVVLLKIDEKTGHPSRTAVLSPSEGGLVLSDSLTDPAVVAALTTPPGGGGDLLSAQVLSCESGDVVSKSESVQWGGNHGGLSRVFLNPYLKKDGTWGYRFLAVGGDDSLALLQQGEVVWAREEALAGVVGVQFVNLPPDEESAVKRVEEGIEEWVKLQLLAAKVTLFLASEEEQQQLANARKFSAEKMKVTMDHNGFRRLIVVLTSCGKVLGLHTGDGRVIWSTPPLTKSPQRLFLSRTPSSPRTPPEIMVLGGEGEMIWVNGHTGAVLRKQSLGFEVSQVIPLPLKDPAEQRLVLLVDPEGGAHVVPGTAEAGALFRERLLGKTFYYKVDKKAGTITGYVLQAPDSAGRSEGSPAASSVELWSIVFPKETEQIAAVFGRRPEESVHSQLRMLGNHQVLHKYLNRNTIFVATTTPDESSKPVDERSVVAYLLDTVTGRVLYRVTHQNAQGPVSGVFSENWIAYSYFNARAFRPEISALEMFDESHDSEKIDVLGALFGGSNVTVPVSSLAPPPIKVVAQSYFFPQTVKMMAVTLTAKGITGKQVLIGTSSDQIVALDRRFVDPRRPEVVTPQDQEEGLIQYREALPFLPPLFITHNNQVEGLRGIATAPARLESNSLMFAYGIDLYYMRTAPSKTYDLLTEDFSYALLVLTILILVGAIVVSAAIAHRNQLKNQWL</sequence>
<gene>
    <name evidence="15" type="ORF">KFL_004680080</name>
</gene>
<feature type="domain" description="ER membrane protein complex subunit 1 C-terminal" evidence="13">
    <location>
        <begin position="764"/>
        <end position="982"/>
    </location>
</feature>
<evidence type="ECO:0000256" key="2">
    <source>
        <dbReference type="ARBA" id="ARBA00007904"/>
    </source>
</evidence>
<keyword evidence="9 11" id="KW-0472">Membrane</keyword>
<keyword evidence="16" id="KW-1185">Reference proteome</keyword>
<dbReference type="InterPro" id="IPR026895">
    <property type="entry name" value="EMC1"/>
</dbReference>
<keyword evidence="5 11" id="KW-0812">Transmembrane</keyword>
<comment type="subcellular location">
    <subcellularLocation>
        <location evidence="1">Endoplasmic reticulum membrane</location>
        <topology evidence="1">Single-pass type I membrane protein</topology>
    </subcellularLocation>
</comment>
<evidence type="ECO:0000313" key="16">
    <source>
        <dbReference type="Proteomes" id="UP000054558"/>
    </source>
</evidence>
<evidence type="ECO:0000256" key="1">
    <source>
        <dbReference type="ARBA" id="ARBA00004115"/>
    </source>
</evidence>
<reference evidence="15 16" key="1">
    <citation type="journal article" date="2014" name="Nat. Commun.">
        <title>Klebsormidium flaccidum genome reveals primary factors for plant terrestrial adaptation.</title>
        <authorList>
            <person name="Hori K."/>
            <person name="Maruyama F."/>
            <person name="Fujisawa T."/>
            <person name="Togashi T."/>
            <person name="Yamamoto N."/>
            <person name="Seo M."/>
            <person name="Sato S."/>
            <person name="Yamada T."/>
            <person name="Mori H."/>
            <person name="Tajima N."/>
            <person name="Moriyama T."/>
            <person name="Ikeuchi M."/>
            <person name="Watanabe M."/>
            <person name="Wada H."/>
            <person name="Kobayashi K."/>
            <person name="Saito M."/>
            <person name="Masuda T."/>
            <person name="Sasaki-Sekimoto Y."/>
            <person name="Mashiguchi K."/>
            <person name="Awai K."/>
            <person name="Shimojima M."/>
            <person name="Masuda S."/>
            <person name="Iwai M."/>
            <person name="Nobusawa T."/>
            <person name="Narise T."/>
            <person name="Kondo S."/>
            <person name="Saito H."/>
            <person name="Sato R."/>
            <person name="Murakawa M."/>
            <person name="Ihara Y."/>
            <person name="Oshima-Yamada Y."/>
            <person name="Ohtaka K."/>
            <person name="Satoh M."/>
            <person name="Sonobe K."/>
            <person name="Ishii M."/>
            <person name="Ohtani R."/>
            <person name="Kanamori-Sato M."/>
            <person name="Honoki R."/>
            <person name="Miyazaki D."/>
            <person name="Mochizuki H."/>
            <person name="Umetsu J."/>
            <person name="Higashi K."/>
            <person name="Shibata D."/>
            <person name="Kamiya Y."/>
            <person name="Sato N."/>
            <person name="Nakamura Y."/>
            <person name="Tabata S."/>
            <person name="Ida S."/>
            <person name="Kurokawa K."/>
            <person name="Ohta H."/>
        </authorList>
    </citation>
    <scope>NUCLEOTIDE SEQUENCE [LARGE SCALE GENOMIC DNA]</scope>
    <source>
        <strain evidence="15 16">NIES-2285</strain>
    </source>
</reference>
<accession>A0A1Y1ID68</accession>
<feature type="transmembrane region" description="Helical" evidence="11">
    <location>
        <begin position="950"/>
        <end position="973"/>
    </location>
</feature>
<evidence type="ECO:0000256" key="10">
    <source>
        <dbReference type="ARBA" id="ARBA00023180"/>
    </source>
</evidence>
<comment type="subunit">
    <text evidence="3">Component of the ER membrane protein complex (EMC).</text>
</comment>
<keyword evidence="6 12" id="KW-0732">Signal</keyword>
<keyword evidence="7" id="KW-0256">Endoplasmic reticulum</keyword>
<feature type="domain" description="EMC1 first beta-propeller" evidence="14">
    <location>
        <begin position="24"/>
        <end position="430"/>
    </location>
</feature>
<dbReference type="OMA" id="WSIMPLN"/>
<proteinExistence type="inferred from homology"/>
<evidence type="ECO:0000256" key="7">
    <source>
        <dbReference type="ARBA" id="ARBA00022824"/>
    </source>
</evidence>
<dbReference type="PANTHER" id="PTHR21573:SF0">
    <property type="entry name" value="ER MEMBRANE PROTEIN COMPLEX SUBUNIT 1"/>
    <property type="match status" value="1"/>
</dbReference>
<evidence type="ECO:0000256" key="4">
    <source>
        <dbReference type="ARBA" id="ARBA00020824"/>
    </source>
</evidence>
<dbReference type="InterPro" id="IPR015943">
    <property type="entry name" value="WD40/YVTN_repeat-like_dom_sf"/>
</dbReference>
<dbReference type="PANTHER" id="PTHR21573">
    <property type="entry name" value="ER MEMBRANE PROTEIN COMPLEX SUBUNIT 1"/>
    <property type="match status" value="1"/>
</dbReference>
<organism evidence="15 16">
    <name type="scientific">Klebsormidium nitens</name>
    <name type="common">Green alga</name>
    <name type="synonym">Ulothrix nitens</name>
    <dbReference type="NCBI Taxonomy" id="105231"/>
    <lineage>
        <taxon>Eukaryota</taxon>
        <taxon>Viridiplantae</taxon>
        <taxon>Streptophyta</taxon>
        <taxon>Klebsormidiophyceae</taxon>
        <taxon>Klebsormidiales</taxon>
        <taxon>Klebsormidiaceae</taxon>
        <taxon>Klebsormidium</taxon>
    </lineage>
</organism>